<dbReference type="SMART" id="SM00382">
    <property type="entry name" value="AAA"/>
    <property type="match status" value="1"/>
</dbReference>
<dbReference type="SUPFAM" id="SSF90123">
    <property type="entry name" value="ABC transporter transmembrane region"/>
    <property type="match status" value="1"/>
</dbReference>
<feature type="transmembrane region" description="Helical" evidence="10">
    <location>
        <begin position="211"/>
        <end position="232"/>
    </location>
</feature>
<evidence type="ECO:0000256" key="8">
    <source>
        <dbReference type="ARBA" id="ARBA00022989"/>
    </source>
</evidence>
<dbReference type="Proteomes" id="UP000260983">
    <property type="component" value="Unassembled WGS sequence"/>
</dbReference>
<gene>
    <name evidence="14" type="ORF">DXB65_00395</name>
</gene>
<sequence length="736" mass="83868">MMKHSFPYYHQADAMDCGPTCLRMIAKYYGKSYSLQTLRARSFISREGVSLLGISDAGEAIGFRTAGVHVSFDQLITDVPLPCILHWNQNHFVVCYGIKKKRGEYWFRIADPGKQLVTYNEQEFKKCWLSTRAEGEDVGTALILEPGPDFYHREDEPEIRERGLLFFLRYLTPYKKQLIQLILGMLTVSLLQLILPFLTQSLVDVGIRDSNLNFIILVLVAQVIISVSQLSVEFIRSWILLHVNTRITISLISDFLAKLMKLPLHFFDSKMVGDIMQRIGDHERIKTFLTGSSITTLFSFVNFFIFAFVLAYYNLTVLGIFLLGNTLYVCWILVFMKYRRELDIRRFAQAAGEQSSLIQMVTAMQEIKLNNCETQKRWQWERIQVKLFKISIKGLALGQVQQVGSIFFNQTTNIVISFIAAKAVIDGQMTLGMMMSLTYIIGQLSSPVSSFIGFAQQFQDAKISLERLNEIHSKRDEEQDISSKLTVLPKKGDIRIENLSFSYDGADRDYVLDDISLHIPRHRVTAIVGASGSGKTTLIKLMLGFYTPNKGTVKIQDTPLENINPHLWRARTGSVMQDGFIFSETIAQNIAVGEEQIDIERLRHAVTIANIRDFIDSLPLGYNTKIGMEGNGISQGQRQRILIARAVYKNPDYLFFDEATNALDANNEREIMEHLYEFYKGKTVVVVAHRLSTVRDADNIIVLDRGKIAEGGTHRELTERKGLYYQLVKNQLELGN</sequence>
<dbReference type="GO" id="GO:0016887">
    <property type="term" value="F:ATP hydrolysis activity"/>
    <property type="evidence" value="ECO:0007669"/>
    <property type="project" value="InterPro"/>
</dbReference>
<feature type="domain" description="ABC transporter" evidence="11">
    <location>
        <begin position="494"/>
        <end position="730"/>
    </location>
</feature>
<dbReference type="PROSITE" id="PS00211">
    <property type="entry name" value="ABC_TRANSPORTER_1"/>
    <property type="match status" value="1"/>
</dbReference>
<keyword evidence="8 10" id="KW-1133">Transmembrane helix</keyword>
<dbReference type="Pfam" id="PF03412">
    <property type="entry name" value="Peptidase_C39"/>
    <property type="match status" value="1"/>
</dbReference>
<dbReference type="PANTHER" id="PTHR43394:SF1">
    <property type="entry name" value="ATP-BINDING CASSETTE SUB-FAMILY B MEMBER 10, MITOCHONDRIAL"/>
    <property type="match status" value="1"/>
</dbReference>
<dbReference type="Pfam" id="PF00664">
    <property type="entry name" value="ABC_membrane"/>
    <property type="match status" value="1"/>
</dbReference>
<evidence type="ECO:0000256" key="5">
    <source>
        <dbReference type="ARBA" id="ARBA00022741"/>
    </source>
</evidence>
<dbReference type="InterPro" id="IPR003593">
    <property type="entry name" value="AAA+_ATPase"/>
</dbReference>
<evidence type="ECO:0000256" key="3">
    <source>
        <dbReference type="ARBA" id="ARBA00022475"/>
    </source>
</evidence>
<feature type="domain" description="Peptidase C39" evidence="13">
    <location>
        <begin position="11"/>
        <end position="135"/>
    </location>
</feature>
<reference evidence="14 15" key="1">
    <citation type="submission" date="2018-08" db="EMBL/GenBank/DDBJ databases">
        <title>A genome reference for cultivated species of the human gut microbiota.</title>
        <authorList>
            <person name="Zou Y."/>
            <person name="Xue W."/>
            <person name="Luo G."/>
        </authorList>
    </citation>
    <scope>NUCLEOTIDE SEQUENCE [LARGE SCALE GENOMIC DNA]</scope>
    <source>
        <strain evidence="14 15">OM05-15BH</strain>
    </source>
</reference>
<dbReference type="GO" id="GO:0015421">
    <property type="term" value="F:ABC-type oligopeptide transporter activity"/>
    <property type="evidence" value="ECO:0007669"/>
    <property type="project" value="TreeGrafter"/>
</dbReference>
<organism evidence="14 15">
    <name type="scientific">Bacteroides oleiciplenus</name>
    <dbReference type="NCBI Taxonomy" id="626931"/>
    <lineage>
        <taxon>Bacteria</taxon>
        <taxon>Pseudomonadati</taxon>
        <taxon>Bacteroidota</taxon>
        <taxon>Bacteroidia</taxon>
        <taxon>Bacteroidales</taxon>
        <taxon>Bacteroidaceae</taxon>
        <taxon>Bacteroides</taxon>
    </lineage>
</organism>
<dbReference type="Gene3D" id="3.40.50.300">
    <property type="entry name" value="P-loop containing nucleotide triphosphate hydrolases"/>
    <property type="match status" value="1"/>
</dbReference>
<dbReference type="InterPro" id="IPR003439">
    <property type="entry name" value="ABC_transporter-like_ATP-bd"/>
</dbReference>
<dbReference type="GO" id="GO:0006508">
    <property type="term" value="P:proteolysis"/>
    <property type="evidence" value="ECO:0007669"/>
    <property type="project" value="InterPro"/>
</dbReference>
<evidence type="ECO:0000259" key="12">
    <source>
        <dbReference type="PROSITE" id="PS50929"/>
    </source>
</evidence>
<dbReference type="InterPro" id="IPR017871">
    <property type="entry name" value="ABC_transporter-like_CS"/>
</dbReference>
<evidence type="ECO:0000256" key="1">
    <source>
        <dbReference type="ARBA" id="ARBA00004651"/>
    </source>
</evidence>
<accession>A0A3E5BS90</accession>
<dbReference type="CDD" id="cd18571">
    <property type="entry name" value="ABC_6TM_peptidase_like"/>
    <property type="match status" value="1"/>
</dbReference>
<keyword evidence="7" id="KW-0067">ATP-binding</keyword>
<dbReference type="AlphaFoldDB" id="A0A3E5BS90"/>
<dbReference type="CDD" id="cd02418">
    <property type="entry name" value="Peptidase_C39B"/>
    <property type="match status" value="1"/>
</dbReference>
<dbReference type="InterPro" id="IPR027417">
    <property type="entry name" value="P-loop_NTPase"/>
</dbReference>
<feature type="domain" description="ABC transmembrane type-1" evidence="12">
    <location>
        <begin position="179"/>
        <end position="460"/>
    </location>
</feature>
<feature type="transmembrane region" description="Helical" evidence="10">
    <location>
        <begin position="288"/>
        <end position="311"/>
    </location>
</feature>
<dbReference type="SUPFAM" id="SSF52540">
    <property type="entry name" value="P-loop containing nucleoside triphosphate hydrolases"/>
    <property type="match status" value="1"/>
</dbReference>
<keyword evidence="9 10" id="KW-0472">Membrane</keyword>
<dbReference type="InterPro" id="IPR039421">
    <property type="entry name" value="Type_1_exporter"/>
</dbReference>
<dbReference type="PROSITE" id="PS50990">
    <property type="entry name" value="PEPTIDASE_C39"/>
    <property type="match status" value="1"/>
</dbReference>
<feature type="transmembrane region" description="Helical" evidence="10">
    <location>
        <begin position="178"/>
        <end position="199"/>
    </location>
</feature>
<dbReference type="InterPro" id="IPR036640">
    <property type="entry name" value="ABC1_TM_sf"/>
</dbReference>
<evidence type="ECO:0000313" key="14">
    <source>
        <dbReference type="EMBL" id="RGN40488.1"/>
    </source>
</evidence>
<evidence type="ECO:0000256" key="10">
    <source>
        <dbReference type="SAM" id="Phobius"/>
    </source>
</evidence>
<keyword evidence="6" id="KW-0378">Hydrolase</keyword>
<dbReference type="InterPro" id="IPR011527">
    <property type="entry name" value="ABC1_TM_dom"/>
</dbReference>
<dbReference type="RefSeq" id="WP_117723182.1">
    <property type="nucleotide sequence ID" value="NZ_QSUL01000001.1"/>
</dbReference>
<dbReference type="GO" id="GO:0005886">
    <property type="term" value="C:plasma membrane"/>
    <property type="evidence" value="ECO:0007669"/>
    <property type="project" value="UniProtKB-SubCell"/>
</dbReference>
<protein>
    <submittedName>
        <fullName evidence="14">Peptidase domain-containing ABC transporter</fullName>
    </submittedName>
</protein>
<dbReference type="PANTHER" id="PTHR43394">
    <property type="entry name" value="ATP-DEPENDENT PERMEASE MDL1, MITOCHONDRIAL"/>
    <property type="match status" value="1"/>
</dbReference>
<comment type="caution">
    <text evidence="14">The sequence shown here is derived from an EMBL/GenBank/DDBJ whole genome shotgun (WGS) entry which is preliminary data.</text>
</comment>
<comment type="subcellular location">
    <subcellularLocation>
        <location evidence="1">Cell membrane</location>
        <topology evidence="1">Multi-pass membrane protein</topology>
    </subcellularLocation>
</comment>
<keyword evidence="5" id="KW-0547">Nucleotide-binding</keyword>
<dbReference type="GO" id="GO:0008233">
    <property type="term" value="F:peptidase activity"/>
    <property type="evidence" value="ECO:0007669"/>
    <property type="project" value="InterPro"/>
</dbReference>
<evidence type="ECO:0000256" key="6">
    <source>
        <dbReference type="ARBA" id="ARBA00022801"/>
    </source>
</evidence>
<dbReference type="PROSITE" id="PS50929">
    <property type="entry name" value="ABC_TM1F"/>
    <property type="match status" value="1"/>
</dbReference>
<feature type="transmembrane region" description="Helical" evidence="10">
    <location>
        <begin position="317"/>
        <end position="336"/>
    </location>
</feature>
<keyword evidence="3" id="KW-1003">Cell membrane</keyword>
<dbReference type="GO" id="GO:0005524">
    <property type="term" value="F:ATP binding"/>
    <property type="evidence" value="ECO:0007669"/>
    <property type="project" value="UniProtKB-KW"/>
</dbReference>
<evidence type="ECO:0000259" key="11">
    <source>
        <dbReference type="PROSITE" id="PS50893"/>
    </source>
</evidence>
<evidence type="ECO:0000256" key="7">
    <source>
        <dbReference type="ARBA" id="ARBA00022840"/>
    </source>
</evidence>
<evidence type="ECO:0000256" key="9">
    <source>
        <dbReference type="ARBA" id="ARBA00023136"/>
    </source>
</evidence>
<dbReference type="Gene3D" id="1.20.1560.10">
    <property type="entry name" value="ABC transporter type 1, transmembrane domain"/>
    <property type="match status" value="1"/>
</dbReference>
<dbReference type="Gene3D" id="3.90.70.10">
    <property type="entry name" value="Cysteine proteinases"/>
    <property type="match status" value="1"/>
</dbReference>
<dbReference type="FunFam" id="3.40.50.300:FF:000299">
    <property type="entry name" value="ABC transporter ATP-binding protein/permease"/>
    <property type="match status" value="1"/>
</dbReference>
<keyword evidence="2" id="KW-0813">Transport</keyword>
<evidence type="ECO:0000256" key="4">
    <source>
        <dbReference type="ARBA" id="ARBA00022692"/>
    </source>
</evidence>
<dbReference type="EMBL" id="QSUL01000001">
    <property type="protein sequence ID" value="RGN40488.1"/>
    <property type="molecule type" value="Genomic_DNA"/>
</dbReference>
<keyword evidence="4 10" id="KW-0812">Transmembrane</keyword>
<dbReference type="Pfam" id="PF00005">
    <property type="entry name" value="ABC_tran"/>
    <property type="match status" value="1"/>
</dbReference>
<dbReference type="InterPro" id="IPR005074">
    <property type="entry name" value="Peptidase_C39"/>
</dbReference>
<evidence type="ECO:0000256" key="2">
    <source>
        <dbReference type="ARBA" id="ARBA00022448"/>
    </source>
</evidence>
<name>A0A3E5BS90_9BACE</name>
<evidence type="ECO:0000313" key="15">
    <source>
        <dbReference type="Proteomes" id="UP000260983"/>
    </source>
</evidence>
<evidence type="ECO:0000259" key="13">
    <source>
        <dbReference type="PROSITE" id="PS50990"/>
    </source>
</evidence>
<dbReference type="PROSITE" id="PS50893">
    <property type="entry name" value="ABC_TRANSPORTER_2"/>
    <property type="match status" value="1"/>
</dbReference>
<proteinExistence type="predicted"/>